<gene>
    <name evidence="10" type="ORF">ACFPU1_09755</name>
</gene>
<dbReference type="PANTHER" id="PTHR32309:SF13">
    <property type="entry name" value="FERRIC ENTEROBACTIN TRANSPORT PROTEIN FEPE"/>
    <property type="match status" value="1"/>
</dbReference>
<keyword evidence="11" id="KW-1185">Reference proteome</keyword>
<dbReference type="PANTHER" id="PTHR32309">
    <property type="entry name" value="TYROSINE-PROTEIN KINASE"/>
    <property type="match status" value="1"/>
</dbReference>
<evidence type="ECO:0000256" key="6">
    <source>
        <dbReference type="ARBA" id="ARBA00023136"/>
    </source>
</evidence>
<evidence type="ECO:0000256" key="2">
    <source>
        <dbReference type="ARBA" id="ARBA00006683"/>
    </source>
</evidence>
<name>A0ABW0YR83_9BACI</name>
<organism evidence="10 11">
    <name type="scientific">Thalassorhabdus alkalitolerans</name>
    <dbReference type="NCBI Taxonomy" id="2282697"/>
    <lineage>
        <taxon>Bacteria</taxon>
        <taxon>Bacillati</taxon>
        <taxon>Bacillota</taxon>
        <taxon>Bacilli</taxon>
        <taxon>Bacillales</taxon>
        <taxon>Bacillaceae</taxon>
        <taxon>Thalassorhabdus</taxon>
    </lineage>
</organism>
<evidence type="ECO:0000256" key="7">
    <source>
        <dbReference type="SAM" id="MobiDB-lite"/>
    </source>
</evidence>
<feature type="domain" description="Polysaccharide chain length determinant N-terminal" evidence="9">
    <location>
        <begin position="4"/>
        <end position="86"/>
    </location>
</feature>
<evidence type="ECO:0000313" key="11">
    <source>
        <dbReference type="Proteomes" id="UP001596142"/>
    </source>
</evidence>
<dbReference type="Pfam" id="PF02706">
    <property type="entry name" value="Wzz"/>
    <property type="match status" value="1"/>
</dbReference>
<feature type="transmembrane region" description="Helical" evidence="8">
    <location>
        <begin position="168"/>
        <end position="189"/>
    </location>
</feature>
<evidence type="ECO:0000256" key="3">
    <source>
        <dbReference type="ARBA" id="ARBA00022475"/>
    </source>
</evidence>
<sequence length="248" mass="27522">MEESVDIKGILNILRRRIITIVITSFCVFVLTALALIFLVKPTYEATGYLLVGELKTEEQYYGERQEIDMLLASSIDFIKSPIILNAINGEFNIPHDELIEKITINNNDNSQIINVVVRDNDPQIAKGLASTITETTVETMNGSFDMDAIQVLSNTEETISLTRVDNVALNLVIGFVVALIMGGSLALMRDYFDDSIKSYKEIEVLGLTVLGEVDLKDQPRSQKTKANKGLEVAKRKKGGKISAEKSY</sequence>
<evidence type="ECO:0000256" key="8">
    <source>
        <dbReference type="SAM" id="Phobius"/>
    </source>
</evidence>
<feature type="region of interest" description="Disordered" evidence="7">
    <location>
        <begin position="221"/>
        <end position="248"/>
    </location>
</feature>
<dbReference type="InterPro" id="IPR003856">
    <property type="entry name" value="LPS_length_determ_N"/>
</dbReference>
<keyword evidence="6 8" id="KW-0472">Membrane</keyword>
<accession>A0ABW0YR83</accession>
<evidence type="ECO:0000256" key="1">
    <source>
        <dbReference type="ARBA" id="ARBA00004651"/>
    </source>
</evidence>
<dbReference type="InterPro" id="IPR050445">
    <property type="entry name" value="Bact_polysacc_biosynth/exp"/>
</dbReference>
<comment type="caution">
    <text evidence="10">The sequence shown here is derived from an EMBL/GenBank/DDBJ whole genome shotgun (WGS) entry which is preliminary data.</text>
</comment>
<evidence type="ECO:0000313" key="10">
    <source>
        <dbReference type="EMBL" id="MFC5713068.1"/>
    </source>
</evidence>
<protein>
    <submittedName>
        <fullName evidence="10">YveK family protein</fullName>
    </submittedName>
</protein>
<keyword evidence="4 8" id="KW-0812">Transmembrane</keyword>
<reference evidence="11" key="1">
    <citation type="journal article" date="2019" name="Int. J. Syst. Evol. Microbiol.">
        <title>The Global Catalogue of Microorganisms (GCM) 10K type strain sequencing project: providing services to taxonomists for standard genome sequencing and annotation.</title>
        <authorList>
            <consortium name="The Broad Institute Genomics Platform"/>
            <consortium name="The Broad Institute Genome Sequencing Center for Infectious Disease"/>
            <person name="Wu L."/>
            <person name="Ma J."/>
        </authorList>
    </citation>
    <scope>NUCLEOTIDE SEQUENCE [LARGE SCALE GENOMIC DNA]</scope>
    <source>
        <strain evidence="11">CECT 7184</strain>
    </source>
</reference>
<keyword evidence="3" id="KW-1003">Cell membrane</keyword>
<evidence type="ECO:0000256" key="5">
    <source>
        <dbReference type="ARBA" id="ARBA00022989"/>
    </source>
</evidence>
<comment type="similarity">
    <text evidence="2">Belongs to the CpsC/CapA family.</text>
</comment>
<comment type="subcellular location">
    <subcellularLocation>
        <location evidence="1">Cell membrane</location>
        <topology evidence="1">Multi-pass membrane protein</topology>
    </subcellularLocation>
</comment>
<keyword evidence="5 8" id="KW-1133">Transmembrane helix</keyword>
<evidence type="ECO:0000256" key="4">
    <source>
        <dbReference type="ARBA" id="ARBA00022692"/>
    </source>
</evidence>
<feature type="transmembrane region" description="Helical" evidence="8">
    <location>
        <begin position="18"/>
        <end position="40"/>
    </location>
</feature>
<dbReference type="EMBL" id="JBHSOZ010000004">
    <property type="protein sequence ID" value="MFC5713068.1"/>
    <property type="molecule type" value="Genomic_DNA"/>
</dbReference>
<dbReference type="RefSeq" id="WP_385940557.1">
    <property type="nucleotide sequence ID" value="NZ_JBHSOZ010000004.1"/>
</dbReference>
<dbReference type="Proteomes" id="UP001596142">
    <property type="component" value="Unassembled WGS sequence"/>
</dbReference>
<proteinExistence type="inferred from homology"/>
<evidence type="ECO:0000259" key="9">
    <source>
        <dbReference type="Pfam" id="PF02706"/>
    </source>
</evidence>